<evidence type="ECO:0000256" key="3">
    <source>
        <dbReference type="ARBA" id="ARBA00022989"/>
    </source>
</evidence>
<sequence>MTAAYWVLAGPLALFYLYAGGLKTARSRERLRPMMAWVDSTPMPVVRAIGAAEVLGAVGLVLPPATGIAPAAALPAAVGFVLLQLAATGVHLRGGDRRIALNLTLLATAAAAVTLAAAVWR</sequence>
<feature type="transmembrane region" description="Helical" evidence="5">
    <location>
        <begin position="6"/>
        <end position="25"/>
    </location>
</feature>
<dbReference type="Pfam" id="PF13564">
    <property type="entry name" value="DoxX_2"/>
    <property type="match status" value="1"/>
</dbReference>
<dbReference type="InterPro" id="IPR032808">
    <property type="entry name" value="DoxX"/>
</dbReference>
<reference evidence="7" key="1">
    <citation type="journal article" date="2019" name="Int. J. Syst. Evol. Microbiol.">
        <title>The Global Catalogue of Microorganisms (GCM) 10K type strain sequencing project: providing services to taxonomists for standard genome sequencing and annotation.</title>
        <authorList>
            <consortium name="The Broad Institute Genomics Platform"/>
            <consortium name="The Broad Institute Genome Sequencing Center for Infectious Disease"/>
            <person name="Wu L."/>
            <person name="Ma J."/>
        </authorList>
    </citation>
    <scope>NUCLEOTIDE SEQUENCE [LARGE SCALE GENOMIC DNA]</scope>
    <source>
        <strain evidence="7">CGMCC 4.1437</strain>
    </source>
</reference>
<comment type="caution">
    <text evidence="6">The sequence shown here is derived from an EMBL/GenBank/DDBJ whole genome shotgun (WGS) entry which is preliminary data.</text>
</comment>
<feature type="transmembrane region" description="Helical" evidence="5">
    <location>
        <begin position="45"/>
        <end position="62"/>
    </location>
</feature>
<comment type="subcellular location">
    <subcellularLocation>
        <location evidence="1">Membrane</location>
        <topology evidence="1">Multi-pass membrane protein</topology>
    </subcellularLocation>
</comment>
<evidence type="ECO:0000313" key="6">
    <source>
        <dbReference type="EMBL" id="MFC5664281.1"/>
    </source>
</evidence>
<keyword evidence="7" id="KW-1185">Reference proteome</keyword>
<dbReference type="EMBL" id="JBHSOF010000016">
    <property type="protein sequence ID" value="MFC5664281.1"/>
    <property type="molecule type" value="Genomic_DNA"/>
</dbReference>
<evidence type="ECO:0000256" key="2">
    <source>
        <dbReference type="ARBA" id="ARBA00022692"/>
    </source>
</evidence>
<evidence type="ECO:0000313" key="7">
    <source>
        <dbReference type="Proteomes" id="UP001595975"/>
    </source>
</evidence>
<gene>
    <name evidence="6" type="ORF">ACFP3U_14970</name>
</gene>
<feature type="transmembrane region" description="Helical" evidence="5">
    <location>
        <begin position="68"/>
        <end position="87"/>
    </location>
</feature>
<proteinExistence type="predicted"/>
<dbReference type="Proteomes" id="UP001595975">
    <property type="component" value="Unassembled WGS sequence"/>
</dbReference>
<evidence type="ECO:0000256" key="1">
    <source>
        <dbReference type="ARBA" id="ARBA00004141"/>
    </source>
</evidence>
<feature type="transmembrane region" description="Helical" evidence="5">
    <location>
        <begin position="99"/>
        <end position="120"/>
    </location>
</feature>
<dbReference type="RefSeq" id="WP_380225981.1">
    <property type="nucleotide sequence ID" value="NZ_JBHSOF010000016.1"/>
</dbReference>
<evidence type="ECO:0000256" key="5">
    <source>
        <dbReference type="SAM" id="Phobius"/>
    </source>
</evidence>
<keyword evidence="3 5" id="KW-1133">Transmembrane helix</keyword>
<evidence type="ECO:0000256" key="4">
    <source>
        <dbReference type="ARBA" id="ARBA00023136"/>
    </source>
</evidence>
<name>A0ABW0X1H3_9ACTN</name>
<keyword evidence="2 5" id="KW-0812">Transmembrane</keyword>
<keyword evidence="4 5" id="KW-0472">Membrane</keyword>
<accession>A0ABW0X1H3</accession>
<protein>
    <submittedName>
        <fullName evidence="6">DoxX family protein</fullName>
    </submittedName>
</protein>
<organism evidence="6 7">
    <name type="scientific">Kitasatospora misakiensis</name>
    <dbReference type="NCBI Taxonomy" id="67330"/>
    <lineage>
        <taxon>Bacteria</taxon>
        <taxon>Bacillati</taxon>
        <taxon>Actinomycetota</taxon>
        <taxon>Actinomycetes</taxon>
        <taxon>Kitasatosporales</taxon>
        <taxon>Streptomycetaceae</taxon>
        <taxon>Kitasatospora</taxon>
    </lineage>
</organism>